<comment type="similarity">
    <text evidence="2">Belongs to the complex I subunit 3 family.</text>
</comment>
<dbReference type="PANTHER" id="PTHR11058">
    <property type="entry name" value="NADH-UBIQUINONE OXIDOREDUCTASE CHAIN 3"/>
    <property type="match status" value="1"/>
</dbReference>
<keyword evidence="5 10" id="KW-0812">Transmembrane</keyword>
<dbReference type="InterPro" id="IPR038430">
    <property type="entry name" value="NDAH_ubi_oxred_su3_sf"/>
</dbReference>
<keyword evidence="4" id="KW-0813">Transport</keyword>
<evidence type="ECO:0000256" key="9">
    <source>
        <dbReference type="ARBA" id="ARBA00049551"/>
    </source>
</evidence>
<reference evidence="11" key="1">
    <citation type="submission" date="2019-12" db="EMBL/GenBank/DDBJ databases">
        <title>An insight into the sialome of adult female Ixodes ricinus ticks feeding for 6 days.</title>
        <authorList>
            <person name="Perner J."/>
            <person name="Ribeiro J.M.C."/>
        </authorList>
    </citation>
    <scope>NUCLEOTIDE SEQUENCE</scope>
    <source>
        <strain evidence="11">Semi-engorged</strain>
        <tissue evidence="11">Salivary glands</tissue>
    </source>
</reference>
<evidence type="ECO:0000256" key="1">
    <source>
        <dbReference type="ARBA" id="ARBA00004370"/>
    </source>
</evidence>
<dbReference type="AlphaFoldDB" id="A0A6B0UYD3"/>
<dbReference type="GO" id="GO:0030964">
    <property type="term" value="C:NADH dehydrogenase complex"/>
    <property type="evidence" value="ECO:0007669"/>
    <property type="project" value="TreeGrafter"/>
</dbReference>
<evidence type="ECO:0000256" key="10">
    <source>
        <dbReference type="SAM" id="Phobius"/>
    </source>
</evidence>
<dbReference type="GO" id="GO:0008137">
    <property type="term" value="F:NADH dehydrogenase (ubiquinone) activity"/>
    <property type="evidence" value="ECO:0007669"/>
    <property type="project" value="UniProtKB-EC"/>
</dbReference>
<feature type="transmembrane region" description="Helical" evidence="10">
    <location>
        <begin position="83"/>
        <end position="102"/>
    </location>
</feature>
<dbReference type="InterPro" id="IPR000440">
    <property type="entry name" value="NADH_UbQ/plastoQ_OxRdtase_su3"/>
</dbReference>
<feature type="transmembrane region" description="Helical" evidence="10">
    <location>
        <begin position="156"/>
        <end position="174"/>
    </location>
</feature>
<name>A0A6B0UYD3_IXORI</name>
<dbReference type="Pfam" id="PF00507">
    <property type="entry name" value="Oxidored_q4"/>
    <property type="match status" value="1"/>
</dbReference>
<sequence>MINVTKNIMFLLKNNKGKGRIITISISKIKKIMAIKKNFKEKGIRDRENGSNPHSKGDNFSLFVTLLKEIIKKIIKIIKEIKLIVVILISLIIFIIFFIISFKRVANKEKLSPFECGFDPFSLSRIPLSLKFFLIAIIFLIFDIEIVIILPFPLLFLNKNIIFFVTFIIINILIR</sequence>
<evidence type="ECO:0000256" key="8">
    <source>
        <dbReference type="ARBA" id="ARBA00031029"/>
    </source>
</evidence>
<evidence type="ECO:0000256" key="2">
    <source>
        <dbReference type="ARBA" id="ARBA00008472"/>
    </source>
</evidence>
<protein>
    <recommendedName>
        <fullName evidence="3">NADH-ubiquinone oxidoreductase chain 3</fullName>
    </recommendedName>
    <alternativeName>
        <fullName evidence="8">NADH dehydrogenase subunit 3</fullName>
    </alternativeName>
</protein>
<dbReference type="Gene3D" id="1.20.58.1610">
    <property type="entry name" value="NADH:ubiquinone/plastoquinone oxidoreductase, chain 3"/>
    <property type="match status" value="1"/>
</dbReference>
<keyword evidence="7 10" id="KW-0472">Membrane</keyword>
<comment type="subcellular location">
    <subcellularLocation>
        <location evidence="1">Membrane</location>
    </subcellularLocation>
</comment>
<proteinExistence type="inferred from homology"/>
<feature type="transmembrane region" description="Helical" evidence="10">
    <location>
        <begin position="132"/>
        <end position="150"/>
    </location>
</feature>
<evidence type="ECO:0000256" key="5">
    <source>
        <dbReference type="ARBA" id="ARBA00022692"/>
    </source>
</evidence>
<dbReference type="EMBL" id="GIFC01012870">
    <property type="protein sequence ID" value="MXU94953.1"/>
    <property type="molecule type" value="Transcribed_RNA"/>
</dbReference>
<dbReference type="PANTHER" id="PTHR11058:SF9">
    <property type="entry name" value="NADH-UBIQUINONE OXIDOREDUCTASE CHAIN 3"/>
    <property type="match status" value="1"/>
</dbReference>
<organism evidence="11">
    <name type="scientific">Ixodes ricinus</name>
    <name type="common">Common tick</name>
    <name type="synonym">Acarus ricinus</name>
    <dbReference type="NCBI Taxonomy" id="34613"/>
    <lineage>
        <taxon>Eukaryota</taxon>
        <taxon>Metazoa</taxon>
        <taxon>Ecdysozoa</taxon>
        <taxon>Arthropoda</taxon>
        <taxon>Chelicerata</taxon>
        <taxon>Arachnida</taxon>
        <taxon>Acari</taxon>
        <taxon>Parasitiformes</taxon>
        <taxon>Ixodida</taxon>
        <taxon>Ixodoidea</taxon>
        <taxon>Ixodidae</taxon>
        <taxon>Ixodinae</taxon>
        <taxon>Ixodes</taxon>
    </lineage>
</organism>
<evidence type="ECO:0000256" key="6">
    <source>
        <dbReference type="ARBA" id="ARBA00022989"/>
    </source>
</evidence>
<accession>A0A6B0UYD3</accession>
<evidence type="ECO:0000256" key="4">
    <source>
        <dbReference type="ARBA" id="ARBA00022448"/>
    </source>
</evidence>
<keyword evidence="6 10" id="KW-1133">Transmembrane helix</keyword>
<evidence type="ECO:0000313" key="11">
    <source>
        <dbReference type="EMBL" id="MXU94953.1"/>
    </source>
</evidence>
<evidence type="ECO:0000256" key="7">
    <source>
        <dbReference type="ARBA" id="ARBA00023136"/>
    </source>
</evidence>
<comment type="catalytic activity">
    <reaction evidence="9">
        <text>a ubiquinone + NADH + 5 H(+)(in) = a ubiquinol + NAD(+) + 4 H(+)(out)</text>
        <dbReference type="Rhea" id="RHEA:29091"/>
        <dbReference type="Rhea" id="RHEA-COMP:9565"/>
        <dbReference type="Rhea" id="RHEA-COMP:9566"/>
        <dbReference type="ChEBI" id="CHEBI:15378"/>
        <dbReference type="ChEBI" id="CHEBI:16389"/>
        <dbReference type="ChEBI" id="CHEBI:17976"/>
        <dbReference type="ChEBI" id="CHEBI:57540"/>
        <dbReference type="ChEBI" id="CHEBI:57945"/>
        <dbReference type="EC" id="7.1.1.2"/>
    </reaction>
</comment>
<evidence type="ECO:0000256" key="3">
    <source>
        <dbReference type="ARBA" id="ARBA00021007"/>
    </source>
</evidence>